<dbReference type="PANTHER" id="PTHR42930">
    <property type="entry name" value="PHOSPHATE-SPECIFIC TRANSPORT SYSTEM ACCESSORY PROTEIN PHOU"/>
    <property type="match status" value="1"/>
</dbReference>
<dbReference type="RefSeq" id="WP_379894197.1">
    <property type="nucleotide sequence ID" value="NZ_CBCSCT010000065.1"/>
</dbReference>
<feature type="domain" description="PhoU" evidence="2">
    <location>
        <begin position="122"/>
        <end position="207"/>
    </location>
</feature>
<evidence type="ECO:0000313" key="4">
    <source>
        <dbReference type="Proteomes" id="UP001596250"/>
    </source>
</evidence>
<feature type="domain" description="PhoU" evidence="2">
    <location>
        <begin position="20"/>
        <end position="106"/>
    </location>
</feature>
<evidence type="ECO:0000313" key="3">
    <source>
        <dbReference type="EMBL" id="MFC5986888.1"/>
    </source>
</evidence>
<dbReference type="Pfam" id="PF01895">
    <property type="entry name" value="PhoU"/>
    <property type="match status" value="2"/>
</dbReference>
<dbReference type="SUPFAM" id="SSF109755">
    <property type="entry name" value="PhoU-like"/>
    <property type="match status" value="1"/>
</dbReference>
<organism evidence="3 4">
    <name type="scientific">Marinicrinis lubricantis</name>
    <dbReference type="NCBI Taxonomy" id="2086470"/>
    <lineage>
        <taxon>Bacteria</taxon>
        <taxon>Bacillati</taxon>
        <taxon>Bacillota</taxon>
        <taxon>Bacilli</taxon>
        <taxon>Bacillales</taxon>
        <taxon>Paenibacillaceae</taxon>
    </lineage>
</organism>
<reference evidence="4" key="1">
    <citation type="journal article" date="2019" name="Int. J. Syst. Evol. Microbiol.">
        <title>The Global Catalogue of Microorganisms (GCM) 10K type strain sequencing project: providing services to taxonomists for standard genome sequencing and annotation.</title>
        <authorList>
            <consortium name="The Broad Institute Genomics Platform"/>
            <consortium name="The Broad Institute Genome Sequencing Center for Infectious Disease"/>
            <person name="Wu L."/>
            <person name="Ma J."/>
        </authorList>
    </citation>
    <scope>NUCLEOTIDE SEQUENCE [LARGE SCALE GENOMIC DNA]</scope>
    <source>
        <strain evidence="4">CCM 8749</strain>
    </source>
</reference>
<protein>
    <recommendedName>
        <fullName evidence="1">Phosphate-specific transport system accessory protein PhoU</fullName>
    </recommendedName>
</protein>
<comment type="subcellular location">
    <subcellularLocation>
        <location evidence="1">Cytoplasm</location>
    </subcellularLocation>
</comment>
<comment type="similarity">
    <text evidence="1">Belongs to the PhoU family.</text>
</comment>
<dbReference type="PANTHER" id="PTHR42930:SF3">
    <property type="entry name" value="PHOSPHATE-SPECIFIC TRANSPORT SYSTEM ACCESSORY PROTEIN PHOU"/>
    <property type="match status" value="1"/>
</dbReference>
<dbReference type="PIRSF" id="PIRSF003107">
    <property type="entry name" value="PhoU"/>
    <property type="match status" value="1"/>
</dbReference>
<evidence type="ECO:0000256" key="1">
    <source>
        <dbReference type="PIRNR" id="PIRNR003107"/>
    </source>
</evidence>
<sequence length="220" mass="25199">MPNKRQLFDAHLNELREALIDMGKMVEQAIIDSVASLKNSNEELAKQVIDHDVKINQMEEKIDEIGTTLIATQQPVAKDLRRILIAFRMASDLERMGDLAVDISKATLRLNQQSLMKPLVDIPRMAEIVQMMTNESIRSYVEENVDLAYKMARMDDEVDHLHSQILREMFGYMADNPQLINQAQLLSFVSRYLERMADHATNIGENVVYLVQGKRPDLNS</sequence>
<comment type="caution">
    <text evidence="3">The sequence shown here is derived from an EMBL/GenBank/DDBJ whole genome shotgun (WGS) entry which is preliminary data.</text>
</comment>
<comment type="function">
    <text evidence="1">Plays a role in the regulation of phosphate uptake.</text>
</comment>
<keyword evidence="1" id="KW-0963">Cytoplasm</keyword>
<evidence type="ECO:0000259" key="2">
    <source>
        <dbReference type="Pfam" id="PF01895"/>
    </source>
</evidence>
<gene>
    <name evidence="3" type="primary">phoU</name>
    <name evidence="3" type="ORF">ACFPXP_10715</name>
</gene>
<dbReference type="Proteomes" id="UP001596250">
    <property type="component" value="Unassembled WGS sequence"/>
</dbReference>
<keyword evidence="4" id="KW-1185">Reference proteome</keyword>
<comment type="subunit">
    <text evidence="1">Homodimer.</text>
</comment>
<accession>A0ABW1IP86</accession>
<dbReference type="EMBL" id="JBHSQV010000141">
    <property type="protein sequence ID" value="MFC5986888.1"/>
    <property type="molecule type" value="Genomic_DNA"/>
</dbReference>
<name>A0ABW1IP86_9BACL</name>
<proteinExistence type="inferred from homology"/>
<dbReference type="InterPro" id="IPR028366">
    <property type="entry name" value="PhoU"/>
</dbReference>
<dbReference type="InterPro" id="IPR038078">
    <property type="entry name" value="PhoU-like_sf"/>
</dbReference>
<dbReference type="NCBIfam" id="TIGR02135">
    <property type="entry name" value="phoU_full"/>
    <property type="match status" value="1"/>
</dbReference>
<keyword evidence="1" id="KW-0592">Phosphate transport</keyword>
<dbReference type="Gene3D" id="1.20.58.220">
    <property type="entry name" value="Phosphate transport system protein phou homolog 2, domain 2"/>
    <property type="match status" value="1"/>
</dbReference>
<dbReference type="InterPro" id="IPR026022">
    <property type="entry name" value="PhoU_dom"/>
</dbReference>
<keyword evidence="1" id="KW-0813">Transport</keyword>